<dbReference type="SUPFAM" id="SSF74784">
    <property type="entry name" value="Translin"/>
    <property type="match status" value="1"/>
</dbReference>
<evidence type="ECO:0000313" key="2">
    <source>
        <dbReference type="Proteomes" id="UP000032141"/>
    </source>
</evidence>
<sequence length="513" mass="58969">MMIKNVQNSVRVYKVAKGVPLQSPGDCVRFISPEVYRFNRRKYLRSYTLECYDGEDHLSAKKQRKWIKNKKKVMTMKKTSDSLETGAEQLVKKAMTMNTESSMKDAFSLYADYLNNFASLLSSLPCRKARCFMGFCFLSRKIEPLRLGIESYRRSKVEMYEVETKGMNFQFGNSDSSSAKNGFVYLCLNEKRKRVVKASRDITMNSKKVIFQVHRLSKDNKEEVLEKAGKDLEALADLTGELMRMAIGSLSDGEVEFQMVKSSSRRGFMDDSYDMKSKMEVMLQSVIKIENACFSAHVRGSEYIPLLGDDAPTSFLLGASSLHLELKSMESDDCMRKLSGRRRKCQLWIRRGMVQETENSSGAIGAMLSADAAMDCGLRRRMYVETSPEEMNVHMSIRTVPSFLGETDENIFEEICKSGTGKPTVIELLPKFYNPDEVITFDGFEINTFRWNGHRSNPGYDTMMLRQTVWFSIQWTGSWFTHRLSTIKNSCINVEKRKKETLIDRKNGELFYY</sequence>
<dbReference type="OMA" id="LWIRRGM"/>
<dbReference type="Pfam" id="PF01997">
    <property type="entry name" value="Translin"/>
    <property type="match status" value="2"/>
</dbReference>
<dbReference type="GO" id="GO:0043565">
    <property type="term" value="F:sequence-specific DNA binding"/>
    <property type="evidence" value="ECO:0007669"/>
    <property type="project" value="InterPro"/>
</dbReference>
<dbReference type="Gene3D" id="1.20.58.200">
    <property type="entry name" value="Translin, domain 2"/>
    <property type="match status" value="1"/>
</dbReference>
<reference evidence="1 2" key="1">
    <citation type="journal article" date="2014" name="Genome Biol.">
        <title>Transcriptome and methylome profiling reveals relics of genome dominance in the mesopolyploid Brassica oleracea.</title>
        <authorList>
            <person name="Parkin I.A."/>
            <person name="Koh C."/>
            <person name="Tang H."/>
            <person name="Robinson S.J."/>
            <person name="Kagale S."/>
            <person name="Clarke W.E."/>
            <person name="Town C.D."/>
            <person name="Nixon J."/>
            <person name="Krishnakumar V."/>
            <person name="Bidwell S.L."/>
            <person name="Denoeud F."/>
            <person name="Belcram H."/>
            <person name="Links M.G."/>
            <person name="Just J."/>
            <person name="Clarke C."/>
            <person name="Bender T."/>
            <person name="Huebert T."/>
            <person name="Mason A.S."/>
            <person name="Pires J.C."/>
            <person name="Barker G."/>
            <person name="Moore J."/>
            <person name="Walley P.G."/>
            <person name="Manoli S."/>
            <person name="Batley J."/>
            <person name="Edwards D."/>
            <person name="Nelson M.N."/>
            <person name="Wang X."/>
            <person name="Paterson A.H."/>
            <person name="King G."/>
            <person name="Bancroft I."/>
            <person name="Chalhoub B."/>
            <person name="Sharpe A.G."/>
        </authorList>
    </citation>
    <scope>NUCLEOTIDE SEQUENCE</scope>
    <source>
        <strain evidence="1 2">cv. TO1000</strain>
    </source>
</reference>
<dbReference type="InterPro" id="IPR002848">
    <property type="entry name" value="Translin_fam"/>
</dbReference>
<evidence type="ECO:0000313" key="1">
    <source>
        <dbReference type="EnsemblPlants" id="Bo7g064770.1"/>
    </source>
</evidence>
<dbReference type="STRING" id="109376.A0A0D3D8G0"/>
<dbReference type="PANTHER" id="PTHR10741">
    <property type="entry name" value="TRANSLIN AND TRANSLIN ASSOCIATED PROTEIN X"/>
    <property type="match status" value="1"/>
</dbReference>
<dbReference type="AlphaFoldDB" id="A0A0D3D8G0"/>
<keyword evidence="2" id="KW-1185">Reference proteome</keyword>
<dbReference type="HOGENOM" id="CLU_531409_0_0_1"/>
<dbReference type="InterPro" id="IPR036081">
    <property type="entry name" value="Translin_sf"/>
</dbReference>
<dbReference type="EnsemblPlants" id="Bo7g064770.1">
    <property type="protein sequence ID" value="Bo7g064770.1"/>
    <property type="gene ID" value="Bo7g064770"/>
</dbReference>
<protein>
    <submittedName>
        <fullName evidence="1">Uncharacterized protein</fullName>
    </submittedName>
</protein>
<proteinExistence type="predicted"/>
<organism evidence="1 2">
    <name type="scientific">Brassica oleracea var. oleracea</name>
    <dbReference type="NCBI Taxonomy" id="109376"/>
    <lineage>
        <taxon>Eukaryota</taxon>
        <taxon>Viridiplantae</taxon>
        <taxon>Streptophyta</taxon>
        <taxon>Embryophyta</taxon>
        <taxon>Tracheophyta</taxon>
        <taxon>Spermatophyta</taxon>
        <taxon>Magnoliopsida</taxon>
        <taxon>eudicotyledons</taxon>
        <taxon>Gunneridae</taxon>
        <taxon>Pentapetalae</taxon>
        <taxon>rosids</taxon>
        <taxon>malvids</taxon>
        <taxon>Brassicales</taxon>
        <taxon>Brassicaceae</taxon>
        <taxon>Brassiceae</taxon>
        <taxon>Brassica</taxon>
    </lineage>
</organism>
<reference evidence="1" key="2">
    <citation type="submission" date="2015-03" db="UniProtKB">
        <authorList>
            <consortium name="EnsemblPlants"/>
        </authorList>
    </citation>
    <scope>IDENTIFICATION</scope>
</reference>
<dbReference type="eggNOG" id="KOG3066">
    <property type="taxonomic scope" value="Eukaryota"/>
</dbReference>
<dbReference type="Proteomes" id="UP000032141">
    <property type="component" value="Chromosome C7"/>
</dbReference>
<dbReference type="Gramene" id="Bo7g064770.1">
    <property type="protein sequence ID" value="Bo7g064770.1"/>
    <property type="gene ID" value="Bo7g064770"/>
</dbReference>
<accession>A0A0D3D8G0</accession>
<dbReference type="CDD" id="cd14820">
    <property type="entry name" value="TRAX"/>
    <property type="match status" value="1"/>
</dbReference>
<name>A0A0D3D8G0_BRAOL</name>
<dbReference type="InterPro" id="IPR016069">
    <property type="entry name" value="Translin_C"/>
</dbReference>